<proteinExistence type="predicted"/>
<dbReference type="InterPro" id="IPR020845">
    <property type="entry name" value="AMP-binding_CS"/>
</dbReference>
<feature type="non-terminal residue" evidence="4">
    <location>
        <position position="948"/>
    </location>
</feature>
<gene>
    <name evidence="4" type="ORF">SAMN05216463_13124</name>
</gene>
<feature type="domain" description="AMP-dependent synthetase/ligase" evidence="1">
    <location>
        <begin position="441"/>
        <end position="782"/>
    </location>
</feature>
<feature type="domain" description="Condensation" evidence="2">
    <location>
        <begin position="2"/>
        <end position="420"/>
    </location>
</feature>
<dbReference type="Pfam" id="PF00668">
    <property type="entry name" value="Condensation"/>
    <property type="match status" value="1"/>
</dbReference>
<dbReference type="InterPro" id="IPR010071">
    <property type="entry name" value="AA_adenyl_dom"/>
</dbReference>
<dbReference type="EMBL" id="FRBD01000031">
    <property type="protein sequence ID" value="SHL20748.1"/>
    <property type="molecule type" value="Genomic_DNA"/>
</dbReference>
<dbReference type="Pfam" id="PF00501">
    <property type="entry name" value="AMP-binding"/>
    <property type="match status" value="1"/>
</dbReference>
<dbReference type="OrthoDB" id="4317020at2"/>
<dbReference type="RefSeq" id="WP_139261682.1">
    <property type="nucleotide sequence ID" value="NZ_FRBD01000031.1"/>
</dbReference>
<dbReference type="Gene3D" id="3.30.559.10">
    <property type="entry name" value="Chloramphenicol acetyltransferase-like domain"/>
    <property type="match status" value="1"/>
</dbReference>
<evidence type="ECO:0000313" key="5">
    <source>
        <dbReference type="Proteomes" id="UP000184130"/>
    </source>
</evidence>
<dbReference type="PROSITE" id="PS00455">
    <property type="entry name" value="AMP_BINDING"/>
    <property type="match status" value="1"/>
</dbReference>
<dbReference type="FunFam" id="3.40.50.980:FF:000001">
    <property type="entry name" value="Non-ribosomal peptide synthetase"/>
    <property type="match status" value="1"/>
</dbReference>
<sequence>MKTYPLTQSQLGIFLEMMQHPQMTQYNLGYMTSLPKSIDLDRLEQAFRTIYATCPTFRIRFLTEGDELRQTVDDTRELPIFRLTLSEPECEEFLQKALKPFDPFNDVLCRFHLIETPDRIVFLVDFSHLIADGTSIALLLGKVYLPLAYAGMPLPEQHYGLLSWAEDEESTFHTAAYEKDREYFRQHYQGCEALSLSESVSDPLGKYIRYDGHLPMAEVAEWCRRYDTAPNLLLMAAFAYTLSVVGRESSSVFTTTSHGRIQRRLREAFGMFVRTVPVRALVNPDTKVTDFVKSFRTELMGTIRHGSYPFSHFCRDLQMKPGISFNFYSGGITEEIKLGEESYPCCRLDSNTTCSDLTFTVVERDGQYDLRAESSDRLYSPGFLRTMVQTVKTVAQDMMLHPQSPLSSLSLVTQAEQAELIRLGTGKHIDIDTQDTFVSAFERQSAKTPERTAVVDGNSQLTYADLSRRSNLLAHLLTDAGVQPDCFVCILLDRVKEFPLSVIAVMKAGGAYVPMDTEYPAGRLQYILEDSQTKVLITSHSLLEEKLSQGMALPEGMQVIFIEDVDFTEETKAINLATPDGLAYMIYTSGSTGRPKGVMVPHRALSHFLQFIADEWRLSAESRISCHAPFAFDASIEDLYPVLTVGGTVCIVPEDATKDLHLLHQFITDNRITGGCFTTQLGQMLLDEYPDLPVDYLVVGGERMTKNPSCHCRLINTYGPTEFTVDATWYELEPGRQYDNIPIGRPLHNQTAYIIDSGRRLLLQGMAGELCLAGMQMATGYWKREELTKEVFTDIIVDGKPVKVYRTGDLCRWNEQGLLEYLGRIDQQVKLRGFRIELGEIESQALKFEGISQAVASVYDGQLLCLYYTADCDIDEGVLKEFLAKSLPDYMVPAAYIQLDELPLTPNGKVDRKRLPAPDIAEEEIVPPATPLEQQLFDITAERLGTDR</sequence>
<organism evidence="4 5">
    <name type="scientific">Xylanibacter ruminicola</name>
    <name type="common">Prevotella ruminicola</name>
    <dbReference type="NCBI Taxonomy" id="839"/>
    <lineage>
        <taxon>Bacteria</taxon>
        <taxon>Pseudomonadati</taxon>
        <taxon>Bacteroidota</taxon>
        <taxon>Bacteroidia</taxon>
        <taxon>Bacteroidales</taxon>
        <taxon>Prevotellaceae</taxon>
        <taxon>Xylanibacter</taxon>
    </lineage>
</organism>
<dbReference type="InterPro" id="IPR000873">
    <property type="entry name" value="AMP-dep_synth/lig_dom"/>
</dbReference>
<dbReference type="Gene3D" id="3.30.559.30">
    <property type="entry name" value="Nonribosomal peptide synthetase, condensation domain"/>
    <property type="match status" value="1"/>
</dbReference>
<evidence type="ECO:0000259" key="2">
    <source>
        <dbReference type="Pfam" id="PF00668"/>
    </source>
</evidence>
<reference evidence="4 5" key="1">
    <citation type="submission" date="2016-11" db="EMBL/GenBank/DDBJ databases">
        <authorList>
            <person name="Jaros S."/>
            <person name="Januszkiewicz K."/>
            <person name="Wedrychowicz H."/>
        </authorList>
    </citation>
    <scope>NUCLEOTIDE SEQUENCE [LARGE SCALE GENOMIC DNA]</scope>
    <source>
        <strain evidence="4 5">KHT3</strain>
    </source>
</reference>
<dbReference type="SUPFAM" id="SSF52777">
    <property type="entry name" value="CoA-dependent acyltransferases"/>
    <property type="match status" value="2"/>
</dbReference>
<dbReference type="CDD" id="cd05930">
    <property type="entry name" value="A_NRPS"/>
    <property type="match status" value="1"/>
</dbReference>
<dbReference type="GO" id="GO:0031177">
    <property type="term" value="F:phosphopantetheine binding"/>
    <property type="evidence" value="ECO:0007669"/>
    <property type="project" value="TreeGrafter"/>
</dbReference>
<evidence type="ECO:0000259" key="1">
    <source>
        <dbReference type="Pfam" id="PF00501"/>
    </source>
</evidence>
<feature type="domain" description="AMP-binding enzyme C-terminal" evidence="3">
    <location>
        <begin position="840"/>
        <end position="909"/>
    </location>
</feature>
<dbReference type="SUPFAM" id="SSF56801">
    <property type="entry name" value="Acetyl-CoA synthetase-like"/>
    <property type="match status" value="1"/>
</dbReference>
<evidence type="ECO:0000259" key="3">
    <source>
        <dbReference type="Pfam" id="PF13193"/>
    </source>
</evidence>
<name>A0A1M6YR63_XYLRU</name>
<dbReference type="GO" id="GO:0016874">
    <property type="term" value="F:ligase activity"/>
    <property type="evidence" value="ECO:0007669"/>
    <property type="project" value="UniProtKB-KW"/>
</dbReference>
<dbReference type="Pfam" id="PF13193">
    <property type="entry name" value="AMP-binding_C"/>
    <property type="match status" value="1"/>
</dbReference>
<dbReference type="Gene3D" id="3.40.50.980">
    <property type="match status" value="2"/>
</dbReference>
<dbReference type="GO" id="GO:0005737">
    <property type="term" value="C:cytoplasm"/>
    <property type="evidence" value="ECO:0007669"/>
    <property type="project" value="TreeGrafter"/>
</dbReference>
<dbReference type="Gene3D" id="2.30.38.10">
    <property type="entry name" value="Luciferase, Domain 3"/>
    <property type="match status" value="1"/>
</dbReference>
<dbReference type="InterPro" id="IPR025110">
    <property type="entry name" value="AMP-bd_C"/>
</dbReference>
<accession>A0A1M6YR63</accession>
<evidence type="ECO:0000313" key="4">
    <source>
        <dbReference type="EMBL" id="SHL20748.1"/>
    </source>
</evidence>
<dbReference type="NCBIfam" id="TIGR01733">
    <property type="entry name" value="AA-adenyl-dom"/>
    <property type="match status" value="1"/>
</dbReference>
<protein>
    <submittedName>
        <fullName evidence="4">Amino acid adenylation domain-containing protein</fullName>
    </submittedName>
</protein>
<dbReference type="PANTHER" id="PTHR45527">
    <property type="entry name" value="NONRIBOSOMAL PEPTIDE SYNTHETASE"/>
    <property type="match status" value="1"/>
</dbReference>
<dbReference type="Proteomes" id="UP000184130">
    <property type="component" value="Unassembled WGS sequence"/>
</dbReference>
<dbReference type="InterPro" id="IPR023213">
    <property type="entry name" value="CAT-like_dom_sf"/>
</dbReference>
<dbReference type="PANTHER" id="PTHR45527:SF1">
    <property type="entry name" value="FATTY ACID SYNTHASE"/>
    <property type="match status" value="1"/>
</dbReference>
<dbReference type="InterPro" id="IPR001242">
    <property type="entry name" value="Condensation_dom"/>
</dbReference>
<dbReference type="GO" id="GO:0044550">
    <property type="term" value="P:secondary metabolite biosynthetic process"/>
    <property type="evidence" value="ECO:0007669"/>
    <property type="project" value="TreeGrafter"/>
</dbReference>
<dbReference type="AlphaFoldDB" id="A0A1M6YR63"/>
<dbReference type="Gene3D" id="3.30.300.30">
    <property type="match status" value="1"/>
</dbReference>
<dbReference type="InterPro" id="IPR045851">
    <property type="entry name" value="AMP-bd_C_sf"/>
</dbReference>
<dbReference type="GO" id="GO:0043041">
    <property type="term" value="P:amino acid activation for nonribosomal peptide biosynthetic process"/>
    <property type="evidence" value="ECO:0007669"/>
    <property type="project" value="TreeGrafter"/>
</dbReference>